<evidence type="ECO:0000259" key="4">
    <source>
        <dbReference type="Pfam" id="PF05986"/>
    </source>
</evidence>
<comment type="caution">
    <text evidence="5">The sequence shown here is derived from an EMBL/GenBank/DDBJ whole genome shotgun (WGS) entry which is preliminary data.</text>
</comment>
<proteinExistence type="predicted"/>
<name>A0ABQ8SGB3_PERAM</name>
<dbReference type="SUPFAM" id="SSF82895">
    <property type="entry name" value="TSP-1 type 1 repeat"/>
    <property type="match status" value="1"/>
</dbReference>
<feature type="domain" description="ADAMTS/ADAMTS-like Spacer 1" evidence="4">
    <location>
        <begin position="62"/>
        <end position="164"/>
    </location>
</feature>
<keyword evidence="2" id="KW-0964">Secreted</keyword>
<sequence length="699" mass="79281">MNPIEHVWGMLGRRVKNRRPRPESLQELRRALGEEWELIPQEDIANQIESMPRRMGAVIQARRDYVKIVTIPKGCRHITVEEMKPSRNVLALAAADEKTFYLNGDYTIQADGEQKIAGTISIYTNVEPEQESLVIVGPIKEPLVLFLLNNMDPNPGIHYKYSCPSATSTYKPKFNWELIDWSRCSVFCGGGTQLSDPSCIEERGGLVAKKFCEKIPKPEVNTRVCNVQPCRIRWRIGEWGKCDGCVDKPGQRHRVVDCVKQSPFEDSEIITEDKECKNQRPANTEACTSNEPCEKSTKRHITREASSSAYYSEEDEECEDEDSNKLKEENNATGQQEGAEEEEEQEGATKEKEGLEKEEEEAGEDEEDGEEGAMQEKEVVKKEKKGAREEDEENGAIQQKKGEGATEDKEGLEKEEEGASEDEDDEEEGAAQEKEGEGATEEKEGLEKEEEGAREDEEDEEEGATQEKERVKKEKTRAREEEEEEDEKEGVEEEEKEAGGEKEEFKEAKHGKEKLREEKEEAIEDIGCDDKKDGKGKTNKDITVINKFDKLREEKEEAIEDIECDDKKDGKGKTNKDIKVINKFDKTKGLTTLNLNEKDKKDVQTECYEVKTRKEGLIVDRFNPDKIKILEFPMIEDSGNFNISDEAAEAVGDKIPSSVDTSKVKVITGEQVTKQLKKDKKLNEAKDKNEDESGKVVHC</sequence>
<reference evidence="5 6" key="1">
    <citation type="journal article" date="2022" name="Allergy">
        <title>Genome assembly and annotation of Periplaneta americana reveal a comprehensive cockroach allergen profile.</title>
        <authorList>
            <person name="Wang L."/>
            <person name="Xiong Q."/>
            <person name="Saelim N."/>
            <person name="Wang L."/>
            <person name="Nong W."/>
            <person name="Wan A.T."/>
            <person name="Shi M."/>
            <person name="Liu X."/>
            <person name="Cao Q."/>
            <person name="Hui J.H.L."/>
            <person name="Sookrung N."/>
            <person name="Leung T.F."/>
            <person name="Tungtrongchitr A."/>
            <person name="Tsui S.K.W."/>
        </authorList>
    </citation>
    <scope>NUCLEOTIDE SEQUENCE [LARGE SCALE GENOMIC DNA]</scope>
    <source>
        <strain evidence="5">PWHHKU_190912</strain>
    </source>
</reference>
<keyword evidence="6" id="KW-1185">Reference proteome</keyword>
<feature type="compositionally biased region" description="Basic and acidic residues" evidence="3">
    <location>
        <begin position="681"/>
        <end position="699"/>
    </location>
</feature>
<accession>A0ABQ8SGB3</accession>
<feature type="compositionally biased region" description="Acidic residues" evidence="3">
    <location>
        <begin position="413"/>
        <end position="430"/>
    </location>
</feature>
<feature type="region of interest" description="Disordered" evidence="3">
    <location>
        <begin position="677"/>
        <end position="699"/>
    </location>
</feature>
<organism evidence="5 6">
    <name type="scientific">Periplaneta americana</name>
    <name type="common">American cockroach</name>
    <name type="synonym">Blatta americana</name>
    <dbReference type="NCBI Taxonomy" id="6978"/>
    <lineage>
        <taxon>Eukaryota</taxon>
        <taxon>Metazoa</taxon>
        <taxon>Ecdysozoa</taxon>
        <taxon>Arthropoda</taxon>
        <taxon>Hexapoda</taxon>
        <taxon>Insecta</taxon>
        <taxon>Pterygota</taxon>
        <taxon>Neoptera</taxon>
        <taxon>Polyneoptera</taxon>
        <taxon>Dictyoptera</taxon>
        <taxon>Blattodea</taxon>
        <taxon>Blattoidea</taxon>
        <taxon>Blattidae</taxon>
        <taxon>Blattinae</taxon>
        <taxon>Periplaneta</taxon>
    </lineage>
</organism>
<evidence type="ECO:0000313" key="6">
    <source>
        <dbReference type="Proteomes" id="UP001148838"/>
    </source>
</evidence>
<feature type="compositionally biased region" description="Acidic residues" evidence="3">
    <location>
        <begin position="356"/>
        <end position="373"/>
    </location>
</feature>
<dbReference type="EMBL" id="JAJSOF020000027">
    <property type="protein sequence ID" value="KAJ4433152.1"/>
    <property type="molecule type" value="Genomic_DNA"/>
</dbReference>
<dbReference type="InterPro" id="IPR050439">
    <property type="entry name" value="ADAMTS_ADAMTS-like"/>
</dbReference>
<feature type="compositionally biased region" description="Acidic residues" evidence="3">
    <location>
        <begin position="447"/>
        <end position="464"/>
    </location>
</feature>
<dbReference type="PANTHER" id="PTHR13723">
    <property type="entry name" value="ADAMTS A DISINTEGRIN AND METALLOPROTEASE WITH THROMBOSPONDIN MOTIFS PROTEASE"/>
    <property type="match status" value="1"/>
</dbReference>
<dbReference type="Gene3D" id="2.60.120.830">
    <property type="match status" value="1"/>
</dbReference>
<comment type="subcellular location">
    <subcellularLocation>
        <location evidence="1">Secreted</location>
    </subcellularLocation>
</comment>
<feature type="compositionally biased region" description="Acidic residues" evidence="3">
    <location>
        <begin position="481"/>
        <end position="496"/>
    </location>
</feature>
<evidence type="ECO:0000256" key="1">
    <source>
        <dbReference type="ARBA" id="ARBA00004613"/>
    </source>
</evidence>
<dbReference type="InterPro" id="IPR000884">
    <property type="entry name" value="TSP1_rpt"/>
</dbReference>
<feature type="region of interest" description="Disordered" evidence="3">
    <location>
        <begin position="275"/>
        <end position="520"/>
    </location>
</feature>
<evidence type="ECO:0000256" key="3">
    <source>
        <dbReference type="SAM" id="MobiDB-lite"/>
    </source>
</evidence>
<feature type="compositionally biased region" description="Basic and acidic residues" evidence="3">
    <location>
        <begin position="497"/>
        <end position="519"/>
    </location>
</feature>
<dbReference type="InterPro" id="IPR036383">
    <property type="entry name" value="TSP1_rpt_sf"/>
</dbReference>
<feature type="compositionally biased region" description="Basic and acidic residues" evidence="3">
    <location>
        <begin position="400"/>
        <end position="412"/>
    </location>
</feature>
<feature type="compositionally biased region" description="Basic and acidic residues" evidence="3">
    <location>
        <begin position="465"/>
        <end position="480"/>
    </location>
</feature>
<evidence type="ECO:0000256" key="2">
    <source>
        <dbReference type="ARBA" id="ARBA00022525"/>
    </source>
</evidence>
<evidence type="ECO:0000313" key="5">
    <source>
        <dbReference type="EMBL" id="KAJ4433152.1"/>
    </source>
</evidence>
<gene>
    <name evidence="5" type="ORF">ANN_15409</name>
</gene>
<dbReference type="PANTHER" id="PTHR13723:SF200">
    <property type="entry name" value="ADAM METALLOPEPTIDASE WITH THROMBOSPONDIN TYPE 1 MOTIF B, ISOFORM B"/>
    <property type="match status" value="1"/>
</dbReference>
<feature type="compositionally biased region" description="Basic and acidic residues" evidence="3">
    <location>
        <begin position="431"/>
        <end position="446"/>
    </location>
</feature>
<dbReference type="Pfam" id="PF05986">
    <property type="entry name" value="ADAMTS_spacer1"/>
    <property type="match status" value="1"/>
</dbReference>
<dbReference type="PROSITE" id="PS50092">
    <property type="entry name" value="TSP1"/>
    <property type="match status" value="1"/>
</dbReference>
<dbReference type="Gene3D" id="2.20.100.10">
    <property type="entry name" value="Thrombospondin type-1 (TSP1) repeat"/>
    <property type="match status" value="1"/>
</dbReference>
<dbReference type="Proteomes" id="UP001148838">
    <property type="component" value="Unassembled WGS sequence"/>
</dbReference>
<dbReference type="Pfam" id="PF19030">
    <property type="entry name" value="TSP1_ADAMTS"/>
    <property type="match status" value="2"/>
</dbReference>
<feature type="compositionally biased region" description="Acidic residues" evidence="3">
    <location>
        <begin position="312"/>
        <end position="322"/>
    </location>
</feature>
<dbReference type="InterPro" id="IPR010294">
    <property type="entry name" value="ADAMTS_spacer1"/>
</dbReference>
<feature type="compositionally biased region" description="Polar residues" evidence="3">
    <location>
        <begin position="280"/>
        <end position="291"/>
    </location>
</feature>
<protein>
    <recommendedName>
        <fullName evidence="4">ADAMTS/ADAMTS-like Spacer 1 domain-containing protein</fullName>
    </recommendedName>
</protein>